<dbReference type="PANTHER" id="PTHR43364">
    <property type="entry name" value="NADH-SPECIFIC METHYLGLYOXAL REDUCTASE-RELATED"/>
    <property type="match status" value="1"/>
</dbReference>
<evidence type="ECO:0000259" key="1">
    <source>
        <dbReference type="Pfam" id="PF00248"/>
    </source>
</evidence>
<protein>
    <submittedName>
        <fullName evidence="2">Aldo/keto reductase</fullName>
    </submittedName>
</protein>
<dbReference type="EMBL" id="RIBZ01000287">
    <property type="protein sequence ID" value="RNG20372.1"/>
    <property type="molecule type" value="Genomic_DNA"/>
</dbReference>
<dbReference type="SUPFAM" id="SSF51430">
    <property type="entry name" value="NAD(P)-linked oxidoreductase"/>
    <property type="match status" value="1"/>
</dbReference>
<comment type="caution">
    <text evidence="2">The sequence shown here is derived from an EMBL/GenBank/DDBJ whole genome shotgun (WGS) entry which is preliminary data.</text>
</comment>
<proteinExistence type="predicted"/>
<dbReference type="Pfam" id="PF00248">
    <property type="entry name" value="Aldo_ket_red"/>
    <property type="match status" value="1"/>
</dbReference>
<dbReference type="InterPro" id="IPR050523">
    <property type="entry name" value="AKR_Detox_Biosynth"/>
</dbReference>
<sequence>MEPTADPHRPTVTDMNPQLALGAMLFGTVQDERRSFEILDRFVDAGGVWIDTANCYAFWSDPTGFGGQSETLLGRWLARRPGVRDRVRISTKVGCEPTEAGRFPDTAEGLSAGVIKRGIEGSLRRLGTDHVELYWAHKPDAATPLDETVAAFDELVSAGTVGRLGCSNYPVWQLERARQLARAHGGAGFTAVQQQHTYLHPRPVAEPLVRHRFGVVSDEVLHYLEHHPDIALWAYTPLLNGRYTRPDRPLPAEYDHPGTARRLAALDEIAAETGTNRNRVVLAWLTGGTPAATPIVGVSTVEQLDEAVAGVSLELTAEQRERLDSAM</sequence>
<evidence type="ECO:0000313" key="3">
    <source>
        <dbReference type="Proteomes" id="UP000275401"/>
    </source>
</evidence>
<gene>
    <name evidence="2" type="ORF">EEJ42_23895</name>
</gene>
<keyword evidence="3" id="KW-1185">Reference proteome</keyword>
<dbReference type="Gene3D" id="3.20.20.100">
    <property type="entry name" value="NADP-dependent oxidoreductase domain"/>
    <property type="match status" value="1"/>
</dbReference>
<dbReference type="GO" id="GO:0005829">
    <property type="term" value="C:cytosol"/>
    <property type="evidence" value="ECO:0007669"/>
    <property type="project" value="TreeGrafter"/>
</dbReference>
<dbReference type="InterPro" id="IPR036812">
    <property type="entry name" value="NAD(P)_OxRdtase_dom_sf"/>
</dbReference>
<evidence type="ECO:0000313" key="2">
    <source>
        <dbReference type="EMBL" id="RNG20372.1"/>
    </source>
</evidence>
<dbReference type="InterPro" id="IPR023210">
    <property type="entry name" value="NADP_OxRdtase_dom"/>
</dbReference>
<dbReference type="Proteomes" id="UP000275401">
    <property type="component" value="Unassembled WGS sequence"/>
</dbReference>
<dbReference type="AlphaFoldDB" id="A0A3M8VRK8"/>
<dbReference type="PANTHER" id="PTHR43364:SF6">
    <property type="entry name" value="OXIDOREDUCTASE-RELATED"/>
    <property type="match status" value="1"/>
</dbReference>
<feature type="domain" description="NADP-dependent oxidoreductase" evidence="1">
    <location>
        <begin position="19"/>
        <end position="326"/>
    </location>
</feature>
<accession>A0A3M8VRK8</accession>
<organism evidence="2 3">
    <name type="scientific">Streptomyces botrytidirepellens</name>
    <dbReference type="NCBI Taxonomy" id="2486417"/>
    <lineage>
        <taxon>Bacteria</taxon>
        <taxon>Bacillati</taxon>
        <taxon>Actinomycetota</taxon>
        <taxon>Actinomycetes</taxon>
        <taxon>Kitasatosporales</taxon>
        <taxon>Streptomycetaceae</taxon>
        <taxon>Streptomyces</taxon>
    </lineage>
</organism>
<name>A0A3M8VRK8_9ACTN</name>
<reference evidence="2 3" key="1">
    <citation type="submission" date="2018-11" db="EMBL/GenBank/DDBJ databases">
        <title>The Potential of Streptomyces as Biocontrol Agents against the Tomato grey mould, Botrytis cinerea (Gray mold) Frontiers in Microbiology.</title>
        <authorList>
            <person name="Li D."/>
        </authorList>
    </citation>
    <scope>NUCLEOTIDE SEQUENCE [LARGE SCALE GENOMIC DNA]</scope>
    <source>
        <strain evidence="2 3">NEAU-LD23</strain>
    </source>
</reference>